<dbReference type="Gene3D" id="2.60.120.260">
    <property type="entry name" value="Galactose-binding domain-like"/>
    <property type="match status" value="1"/>
</dbReference>
<evidence type="ECO:0000313" key="8">
    <source>
        <dbReference type="Proteomes" id="UP000075806"/>
    </source>
</evidence>
<dbReference type="RefSeq" id="WP_061947434.1">
    <property type="nucleotide sequence ID" value="NZ_LTAO01000001.1"/>
</dbReference>
<feature type="signal peptide" evidence="5">
    <location>
        <begin position="1"/>
        <end position="28"/>
    </location>
</feature>
<dbReference type="EMBL" id="LTAO01000001">
    <property type="protein sequence ID" value="KYG35271.1"/>
    <property type="molecule type" value="Genomic_DNA"/>
</dbReference>
<keyword evidence="3 4" id="KW-0326">Glycosidase</keyword>
<evidence type="ECO:0000256" key="2">
    <source>
        <dbReference type="ARBA" id="ARBA00022801"/>
    </source>
</evidence>
<sequence>MFKKKKFSIIFIMTICVSILTAINYTQARDLEGDAQIGIGITPFIISESEEIVNHVNIYWSEVANANYYVLFRSEQNEENYQEIYQGNAKMFGDYHLEVNKNYHYKIRAVFDQQEYVESSAIEFQPYQVPDDVGYFHNNEEGGFQGSLGPGGIKHGDLYYSYRQENDGNGFKQINLYTSEDGENWTFDKVVMDRNSHPDLEASKLESGTVQYNEHTGEIVGWYHYENNVDYSLARLAVASGKPGEVWTYHGSFRPNGNESRDKAYFIDDDGTGYIMSSANMNADFILYELTPDHLEIEREVMTLFEGQHREGPGITKQDGYYYIFTSDAAGWYPSQAAYASASSMEGPWSELRLIGNKNTFGGQSGHINTVQGSEATTHIMNAYRWMFGWAEDPGGARDRWYPISLHDGYAFYDYFEKILASASTGLVIPVQPGQLISQEKPAFAESELTGAEAGKANDGDYQSSWVAANNHWPTWWMVDLEDVYDLSHVQISWFLFNGSEAVHYYEIETSIDGENFEKVLDRTDNKNYGFTSDSLEGEARYVRIQLVDANLHNNPNNWYTPQLSDVKIFGEVAE</sequence>
<dbReference type="GO" id="GO:0004553">
    <property type="term" value="F:hydrolase activity, hydrolyzing O-glycosyl compounds"/>
    <property type="evidence" value="ECO:0007669"/>
    <property type="project" value="InterPro"/>
</dbReference>
<dbReference type="Proteomes" id="UP000075806">
    <property type="component" value="Unassembled WGS sequence"/>
</dbReference>
<dbReference type="SUPFAM" id="SSF75005">
    <property type="entry name" value="Arabinanase/levansucrase/invertase"/>
    <property type="match status" value="1"/>
</dbReference>
<dbReference type="Pfam" id="PF04616">
    <property type="entry name" value="Glyco_hydro_43"/>
    <property type="match status" value="1"/>
</dbReference>
<keyword evidence="2 4" id="KW-0378">Hydrolase</keyword>
<gene>
    <name evidence="7" type="ORF">AZF04_02740</name>
</gene>
<keyword evidence="8" id="KW-1185">Reference proteome</keyword>
<feature type="chain" id="PRO_5007834788" description="F5/8 type C domain-containing protein" evidence="5">
    <location>
        <begin position="29"/>
        <end position="575"/>
    </location>
</feature>
<feature type="domain" description="F5/8 type C" evidence="6">
    <location>
        <begin position="424"/>
        <end position="572"/>
    </location>
</feature>
<keyword evidence="5" id="KW-0732">Signal</keyword>
<dbReference type="Gene3D" id="2.115.10.20">
    <property type="entry name" value="Glycosyl hydrolase domain, family 43"/>
    <property type="match status" value="1"/>
</dbReference>
<dbReference type="Pfam" id="PF00754">
    <property type="entry name" value="F5_F8_type_C"/>
    <property type="match status" value="1"/>
</dbReference>
<evidence type="ECO:0000259" key="6">
    <source>
        <dbReference type="PROSITE" id="PS50022"/>
    </source>
</evidence>
<dbReference type="Gene3D" id="2.60.40.10">
    <property type="entry name" value="Immunoglobulins"/>
    <property type="match status" value="1"/>
</dbReference>
<comment type="caution">
    <text evidence="7">The sequence shown here is derived from an EMBL/GenBank/DDBJ whole genome shotgun (WGS) entry which is preliminary data.</text>
</comment>
<dbReference type="AlphaFoldDB" id="A0A162FCA9"/>
<dbReference type="STRING" id="519424.AZF04_02740"/>
<dbReference type="CDD" id="cd18822">
    <property type="entry name" value="GH43_CtGH43-like"/>
    <property type="match status" value="1"/>
</dbReference>
<dbReference type="InterPro" id="IPR036116">
    <property type="entry name" value="FN3_sf"/>
</dbReference>
<organism evidence="7 8">
    <name type="scientific">Alkalihalobacillus trypoxylicola</name>
    <dbReference type="NCBI Taxonomy" id="519424"/>
    <lineage>
        <taxon>Bacteria</taxon>
        <taxon>Bacillati</taxon>
        <taxon>Bacillota</taxon>
        <taxon>Bacilli</taxon>
        <taxon>Bacillales</taxon>
        <taxon>Bacillaceae</taxon>
        <taxon>Alkalihalobacillus</taxon>
    </lineage>
</organism>
<reference evidence="7" key="1">
    <citation type="submission" date="2016-02" db="EMBL/GenBank/DDBJ databases">
        <title>Genome sequence of Bacillus trypoxylicola KCTC 13244(T).</title>
        <authorList>
            <person name="Jeong H."/>
            <person name="Park S.-H."/>
            <person name="Choi S.-K."/>
        </authorList>
    </citation>
    <scope>NUCLEOTIDE SEQUENCE [LARGE SCALE GENOMIC DNA]</scope>
    <source>
        <strain evidence="7">KCTC 13244</strain>
    </source>
</reference>
<comment type="similarity">
    <text evidence="1 4">Belongs to the glycosyl hydrolase 43 family.</text>
</comment>
<evidence type="ECO:0000256" key="4">
    <source>
        <dbReference type="RuleBase" id="RU361187"/>
    </source>
</evidence>
<evidence type="ECO:0000256" key="1">
    <source>
        <dbReference type="ARBA" id="ARBA00009865"/>
    </source>
</evidence>
<dbReference type="SUPFAM" id="SSF49785">
    <property type="entry name" value="Galactose-binding domain-like"/>
    <property type="match status" value="1"/>
</dbReference>
<evidence type="ECO:0000256" key="5">
    <source>
        <dbReference type="SAM" id="SignalP"/>
    </source>
</evidence>
<proteinExistence type="inferred from homology"/>
<dbReference type="GO" id="GO:0005975">
    <property type="term" value="P:carbohydrate metabolic process"/>
    <property type="evidence" value="ECO:0007669"/>
    <property type="project" value="InterPro"/>
</dbReference>
<name>A0A162FCA9_9BACI</name>
<protein>
    <recommendedName>
        <fullName evidence="6">F5/8 type C domain-containing protein</fullName>
    </recommendedName>
</protein>
<dbReference type="PROSITE" id="PS50022">
    <property type="entry name" value="FA58C_3"/>
    <property type="match status" value="1"/>
</dbReference>
<dbReference type="InterPro" id="IPR023296">
    <property type="entry name" value="Glyco_hydro_beta-prop_sf"/>
</dbReference>
<accession>A0A162FCA9</accession>
<dbReference type="InterPro" id="IPR000421">
    <property type="entry name" value="FA58C"/>
</dbReference>
<evidence type="ECO:0000313" key="7">
    <source>
        <dbReference type="EMBL" id="KYG35271.1"/>
    </source>
</evidence>
<dbReference type="PANTHER" id="PTHR22925:SF3">
    <property type="entry name" value="GLYCOSYL HYDROLASE FAMILY PROTEIN 43"/>
    <property type="match status" value="1"/>
</dbReference>
<evidence type="ECO:0000256" key="3">
    <source>
        <dbReference type="ARBA" id="ARBA00023295"/>
    </source>
</evidence>
<dbReference type="InterPro" id="IPR006710">
    <property type="entry name" value="Glyco_hydro_43"/>
</dbReference>
<dbReference type="PANTHER" id="PTHR22925">
    <property type="entry name" value="GLYCOSYL HYDROLASE 43 FAMILY MEMBER"/>
    <property type="match status" value="1"/>
</dbReference>
<dbReference type="OrthoDB" id="3771157at2"/>
<dbReference type="InterPro" id="IPR013783">
    <property type="entry name" value="Ig-like_fold"/>
</dbReference>
<dbReference type="InterPro" id="IPR008979">
    <property type="entry name" value="Galactose-bd-like_sf"/>
</dbReference>
<dbReference type="SUPFAM" id="SSF49265">
    <property type="entry name" value="Fibronectin type III"/>
    <property type="match status" value="1"/>
</dbReference>